<dbReference type="EMBL" id="OW152813">
    <property type="protein sequence ID" value="CAH2035990.1"/>
    <property type="molecule type" value="Genomic_DNA"/>
</dbReference>
<organism evidence="2 3">
    <name type="scientific">Iphiclides podalirius</name>
    <name type="common">scarce swallowtail</name>
    <dbReference type="NCBI Taxonomy" id="110791"/>
    <lineage>
        <taxon>Eukaryota</taxon>
        <taxon>Metazoa</taxon>
        <taxon>Ecdysozoa</taxon>
        <taxon>Arthropoda</taxon>
        <taxon>Hexapoda</taxon>
        <taxon>Insecta</taxon>
        <taxon>Pterygota</taxon>
        <taxon>Neoptera</taxon>
        <taxon>Endopterygota</taxon>
        <taxon>Lepidoptera</taxon>
        <taxon>Glossata</taxon>
        <taxon>Ditrysia</taxon>
        <taxon>Papilionoidea</taxon>
        <taxon>Papilionidae</taxon>
        <taxon>Papilioninae</taxon>
        <taxon>Iphiclides</taxon>
    </lineage>
</organism>
<evidence type="ECO:0000256" key="1">
    <source>
        <dbReference type="SAM" id="MobiDB-lite"/>
    </source>
</evidence>
<accession>A0ABN8HRE9</accession>
<reference evidence="2" key="1">
    <citation type="submission" date="2022-03" db="EMBL/GenBank/DDBJ databases">
        <authorList>
            <person name="Martin H S."/>
        </authorList>
    </citation>
    <scope>NUCLEOTIDE SEQUENCE</scope>
</reference>
<proteinExistence type="predicted"/>
<evidence type="ECO:0000313" key="3">
    <source>
        <dbReference type="Proteomes" id="UP000837857"/>
    </source>
</evidence>
<evidence type="ECO:0000313" key="2">
    <source>
        <dbReference type="EMBL" id="CAH2035990.1"/>
    </source>
</evidence>
<sequence>MAINQHILTGCRWNANRPQWVGLAYVNSAVYHTCRRRGECQLAARDNPQCTLLAPSTAHFRPSPPESYAKRDSYSPIVNMGLCSALEYSSRGRRAKKETIGFTAKREVGAPKIGQSTIGPNEMSLIMKSGADSR</sequence>
<name>A0ABN8HRE9_9NEOP</name>
<dbReference type="Proteomes" id="UP000837857">
    <property type="component" value="Chromosome 1"/>
</dbReference>
<feature type="region of interest" description="Disordered" evidence="1">
    <location>
        <begin position="111"/>
        <end position="134"/>
    </location>
</feature>
<gene>
    <name evidence="2" type="ORF">IPOD504_LOCUS796</name>
</gene>
<keyword evidence="3" id="KW-1185">Reference proteome</keyword>
<protein>
    <submittedName>
        <fullName evidence="2">Uncharacterized protein</fullName>
    </submittedName>
</protein>
<feature type="non-terminal residue" evidence="2">
    <location>
        <position position="1"/>
    </location>
</feature>